<proteinExistence type="predicted"/>
<accession>A0A914C6F5</accession>
<name>A0A914C6F5_9BILA</name>
<organism evidence="2 3">
    <name type="scientific">Acrobeloides nanus</name>
    <dbReference type="NCBI Taxonomy" id="290746"/>
    <lineage>
        <taxon>Eukaryota</taxon>
        <taxon>Metazoa</taxon>
        <taxon>Ecdysozoa</taxon>
        <taxon>Nematoda</taxon>
        <taxon>Chromadorea</taxon>
        <taxon>Rhabditida</taxon>
        <taxon>Tylenchina</taxon>
        <taxon>Cephalobomorpha</taxon>
        <taxon>Cephaloboidea</taxon>
        <taxon>Cephalobidae</taxon>
        <taxon>Acrobeloides</taxon>
    </lineage>
</organism>
<dbReference type="Proteomes" id="UP000887540">
    <property type="component" value="Unplaced"/>
</dbReference>
<dbReference type="GO" id="GO:0046872">
    <property type="term" value="F:metal ion binding"/>
    <property type="evidence" value="ECO:0007669"/>
    <property type="project" value="InterPro"/>
</dbReference>
<dbReference type="InterPro" id="IPR004177">
    <property type="entry name" value="DDHD_dom"/>
</dbReference>
<evidence type="ECO:0000313" key="3">
    <source>
        <dbReference type="WBParaSite" id="ACRNAN_Path_412.g1576.t1"/>
    </source>
</evidence>
<feature type="domain" description="DDHD" evidence="1">
    <location>
        <begin position="1"/>
        <end position="77"/>
    </location>
</feature>
<dbReference type="PROSITE" id="PS51043">
    <property type="entry name" value="DDHD"/>
    <property type="match status" value="1"/>
</dbReference>
<evidence type="ECO:0000259" key="1">
    <source>
        <dbReference type="PROSITE" id="PS51043"/>
    </source>
</evidence>
<sequence>MHPEDKIASRIEPLTNLRQPNREPLNIKASAVCMNRIDFLMKDVIVSSQTSLETLLCHTIYWESEELVNFVYEMIYRDQFLQ</sequence>
<dbReference type="WBParaSite" id="ACRNAN_Path_412.g1576.t1">
    <property type="protein sequence ID" value="ACRNAN_Path_412.g1576.t1"/>
    <property type="gene ID" value="ACRNAN_Path_412.g1576"/>
</dbReference>
<reference evidence="3" key="1">
    <citation type="submission" date="2022-11" db="UniProtKB">
        <authorList>
            <consortium name="WormBaseParasite"/>
        </authorList>
    </citation>
    <scope>IDENTIFICATION</scope>
</reference>
<protein>
    <submittedName>
        <fullName evidence="3">DDHD domain-containing protein</fullName>
    </submittedName>
</protein>
<dbReference type="AlphaFoldDB" id="A0A914C6F5"/>
<evidence type="ECO:0000313" key="2">
    <source>
        <dbReference type="Proteomes" id="UP000887540"/>
    </source>
</evidence>
<keyword evidence="2" id="KW-1185">Reference proteome</keyword>